<reference evidence="1 2" key="1">
    <citation type="submission" date="2019-06" db="EMBL/GenBank/DDBJ databases">
        <title>Sequencing the genomes of 1000 actinobacteria strains.</title>
        <authorList>
            <person name="Klenk H.-P."/>
        </authorList>
    </citation>
    <scope>NUCLEOTIDE SEQUENCE [LARGE SCALE GENOMIC DNA]</scope>
    <source>
        <strain evidence="1 2">DSM 12335</strain>
    </source>
</reference>
<dbReference type="AlphaFoldDB" id="A0A542YRV7"/>
<accession>A0A542YRV7</accession>
<name>A0A542YRV7_9MICO</name>
<dbReference type="RefSeq" id="WP_141784900.1">
    <property type="nucleotide sequence ID" value="NZ_BAAAIK010000002.1"/>
</dbReference>
<protein>
    <submittedName>
        <fullName evidence="1">Uncharacterized protein</fullName>
    </submittedName>
</protein>
<gene>
    <name evidence="1" type="ORF">FB467_1939</name>
</gene>
<dbReference type="Proteomes" id="UP000319516">
    <property type="component" value="Unassembled WGS sequence"/>
</dbReference>
<proteinExistence type="predicted"/>
<dbReference type="EMBL" id="VFOP01000001">
    <property type="protein sequence ID" value="TQL50820.1"/>
    <property type="molecule type" value="Genomic_DNA"/>
</dbReference>
<evidence type="ECO:0000313" key="1">
    <source>
        <dbReference type="EMBL" id="TQL50820.1"/>
    </source>
</evidence>
<evidence type="ECO:0000313" key="2">
    <source>
        <dbReference type="Proteomes" id="UP000319516"/>
    </source>
</evidence>
<comment type="caution">
    <text evidence="1">The sequence shown here is derived from an EMBL/GenBank/DDBJ whole genome shotgun (WGS) entry which is preliminary data.</text>
</comment>
<organism evidence="1 2">
    <name type="scientific">Ornithinicoccus hortensis</name>
    <dbReference type="NCBI Taxonomy" id="82346"/>
    <lineage>
        <taxon>Bacteria</taxon>
        <taxon>Bacillati</taxon>
        <taxon>Actinomycetota</taxon>
        <taxon>Actinomycetes</taxon>
        <taxon>Micrococcales</taxon>
        <taxon>Intrasporangiaceae</taxon>
        <taxon>Ornithinicoccus</taxon>
    </lineage>
</organism>
<sequence length="110" mass="12048">MELPTDPPGTEPLDAPTIETQLDTILLSAAELSGTWVGPQRLLELTDTDRETVIAHYDQAFTADGWETVEDAAITRSLGRTWERDGHKVVLSLVTIDGTQVALLFDSPED</sequence>
<keyword evidence="2" id="KW-1185">Reference proteome</keyword>